<evidence type="ECO:0008006" key="3">
    <source>
        <dbReference type="Google" id="ProtNLM"/>
    </source>
</evidence>
<dbReference type="AlphaFoldDB" id="A0ABD7BQQ5"/>
<dbReference type="RefSeq" id="WP_193137332.1">
    <property type="nucleotide sequence ID" value="NZ_CP045567.1"/>
</dbReference>
<evidence type="ECO:0000313" key="2">
    <source>
        <dbReference type="Proteomes" id="UP000593972"/>
    </source>
</evidence>
<accession>A0ABD7BQQ5</accession>
<gene>
    <name evidence="1" type="ORF">HCJ88_03775</name>
</gene>
<name>A0ABD7BQQ5_LACPA</name>
<dbReference type="Proteomes" id="UP000593972">
    <property type="component" value="Chromosome"/>
</dbReference>
<evidence type="ECO:0000313" key="1">
    <source>
        <dbReference type="EMBL" id="QOP54943.1"/>
    </source>
</evidence>
<reference evidence="1 2" key="1">
    <citation type="submission" date="2020-03" db="EMBL/GenBank/DDBJ databases">
        <title>Complete genome sequence of Lactobacillus paracasei strain NFFJ04, isolated from animal feed.</title>
        <authorList>
            <person name="Jung J.Y."/>
        </authorList>
    </citation>
    <scope>NUCLEOTIDE SEQUENCE [LARGE SCALE GENOMIC DNA]</scope>
    <source>
        <strain evidence="1 2">NFFJ04</strain>
    </source>
</reference>
<proteinExistence type="predicted"/>
<sequence length="233" mass="25769">MKPGQFFFAGRDSLDLGLMIQHRPLRQAASRNFSTVSASNRSGLTYRYRDTFANTKLSLDLVFLQPPSKSQVDDVADLFDVKGYVDFTPYWDEHFTYKVAVELAPEFTNTREMVRAVTSKLDLSVYPYKYVDFGLVSSSFGKSATLTNPFRYPALPVITLQGSGDMTLTINSQIFSFVGVKPGGILIDSDEISTNQPAAMVGLDYPVLQPGINTISTTGTGMAIKPNYVRKVT</sequence>
<organism evidence="1 2">
    <name type="scientific">Lacticaseibacillus paracasei</name>
    <name type="common">Lactobacillus paracasei</name>
    <dbReference type="NCBI Taxonomy" id="1597"/>
    <lineage>
        <taxon>Bacteria</taxon>
        <taxon>Bacillati</taxon>
        <taxon>Bacillota</taxon>
        <taxon>Bacilli</taxon>
        <taxon>Lactobacillales</taxon>
        <taxon>Lactobacillaceae</taxon>
        <taxon>Lacticaseibacillus</taxon>
    </lineage>
</organism>
<dbReference type="EMBL" id="CP050500">
    <property type="protein sequence ID" value="QOP54943.1"/>
    <property type="molecule type" value="Genomic_DNA"/>
</dbReference>
<protein>
    <recommendedName>
        <fullName evidence="3">Phage tail protein</fullName>
    </recommendedName>
</protein>